<proteinExistence type="predicted"/>
<comment type="caution">
    <text evidence="2">The sequence shown here is derived from an EMBL/GenBank/DDBJ whole genome shotgun (WGS) entry which is preliminary data.</text>
</comment>
<dbReference type="Proteomes" id="UP000267418">
    <property type="component" value="Unassembled WGS sequence"/>
</dbReference>
<keyword evidence="1" id="KW-0812">Transmembrane</keyword>
<evidence type="ECO:0000313" key="2">
    <source>
        <dbReference type="EMBL" id="RTQ34560.1"/>
    </source>
</evidence>
<keyword evidence="1" id="KW-0472">Membrane</keyword>
<feature type="transmembrane region" description="Helical" evidence="1">
    <location>
        <begin position="7"/>
        <end position="28"/>
    </location>
</feature>
<dbReference type="RefSeq" id="WP_126469554.1">
    <property type="nucleotide sequence ID" value="NZ_RXOE01000002.1"/>
</dbReference>
<keyword evidence="1" id="KW-1133">Transmembrane helix</keyword>
<organism evidence="2 3">
    <name type="scientific">Variovorax gossypii</name>
    <dbReference type="NCBI Taxonomy" id="1679495"/>
    <lineage>
        <taxon>Bacteria</taxon>
        <taxon>Pseudomonadati</taxon>
        <taxon>Pseudomonadota</taxon>
        <taxon>Betaproteobacteria</taxon>
        <taxon>Burkholderiales</taxon>
        <taxon>Comamonadaceae</taxon>
        <taxon>Variovorax</taxon>
    </lineage>
</organism>
<evidence type="ECO:0000313" key="3">
    <source>
        <dbReference type="Proteomes" id="UP000267418"/>
    </source>
</evidence>
<dbReference type="EMBL" id="RXOE01000002">
    <property type="protein sequence ID" value="RTQ34560.1"/>
    <property type="molecule type" value="Genomic_DNA"/>
</dbReference>
<accession>A0A3S0GX96</accession>
<gene>
    <name evidence="2" type="ORF">EJP69_09045</name>
</gene>
<name>A0A3S0GX96_9BURK</name>
<evidence type="ECO:0000256" key="1">
    <source>
        <dbReference type="SAM" id="Phobius"/>
    </source>
</evidence>
<sequence length="101" mass="10919">MRVALRLVLNVLAWAVSIPVLNVCMTALERHRILPVSGFVAAVVALVLLLWAVAIYWRCVPSAPSIVARVAYLLIFVAAMVLVGLGALWAAFWTSVSTFGL</sequence>
<reference evidence="2 3" key="1">
    <citation type="submission" date="2018-12" db="EMBL/GenBank/DDBJ databases">
        <title>The genome of Variovorax gossypii DSM 100435.</title>
        <authorList>
            <person name="Gao J."/>
            <person name="Sun J."/>
        </authorList>
    </citation>
    <scope>NUCLEOTIDE SEQUENCE [LARGE SCALE GENOMIC DNA]</scope>
    <source>
        <strain evidence="2 3">DSM 100435</strain>
    </source>
</reference>
<dbReference type="OrthoDB" id="8856112at2"/>
<protein>
    <submittedName>
        <fullName evidence="2">Uncharacterized protein</fullName>
    </submittedName>
</protein>
<feature type="transmembrane region" description="Helical" evidence="1">
    <location>
        <begin position="34"/>
        <end position="58"/>
    </location>
</feature>
<feature type="transmembrane region" description="Helical" evidence="1">
    <location>
        <begin position="70"/>
        <end position="92"/>
    </location>
</feature>
<keyword evidence="3" id="KW-1185">Reference proteome</keyword>
<dbReference type="AlphaFoldDB" id="A0A3S0GX96"/>